<sequence>MRCHSIPRLVPATSTEPNPTAVTESLITNAFRLFLLTSVFEAAEIYLWLYLVPVDDEDDPSPNFRTIPAGGRLTVNVPPHPIPHSLGGSW</sequence>
<protein>
    <submittedName>
        <fullName evidence="1">Uncharacterized protein</fullName>
    </submittedName>
</protein>
<proteinExistence type="predicted"/>
<comment type="caution">
    <text evidence="1">The sequence shown here is derived from an EMBL/GenBank/DDBJ whole genome shotgun (WGS) entry which is preliminary data.</text>
</comment>
<dbReference type="EMBL" id="BGPR01018292">
    <property type="protein sequence ID" value="GBN78753.1"/>
    <property type="molecule type" value="Genomic_DNA"/>
</dbReference>
<gene>
    <name evidence="1" type="ORF">AVEN_2017_1</name>
</gene>
<evidence type="ECO:0000313" key="2">
    <source>
        <dbReference type="Proteomes" id="UP000499080"/>
    </source>
</evidence>
<keyword evidence="2" id="KW-1185">Reference proteome</keyword>
<dbReference type="Proteomes" id="UP000499080">
    <property type="component" value="Unassembled WGS sequence"/>
</dbReference>
<reference evidence="1 2" key="1">
    <citation type="journal article" date="2019" name="Sci. Rep.">
        <title>Orb-weaving spider Araneus ventricosus genome elucidates the spidroin gene catalogue.</title>
        <authorList>
            <person name="Kono N."/>
            <person name="Nakamura H."/>
            <person name="Ohtoshi R."/>
            <person name="Moran D.A.P."/>
            <person name="Shinohara A."/>
            <person name="Yoshida Y."/>
            <person name="Fujiwara M."/>
            <person name="Mori M."/>
            <person name="Tomita M."/>
            <person name="Arakawa K."/>
        </authorList>
    </citation>
    <scope>NUCLEOTIDE SEQUENCE [LARGE SCALE GENOMIC DNA]</scope>
</reference>
<organism evidence="1 2">
    <name type="scientific">Araneus ventricosus</name>
    <name type="common">Orbweaver spider</name>
    <name type="synonym">Epeira ventricosa</name>
    <dbReference type="NCBI Taxonomy" id="182803"/>
    <lineage>
        <taxon>Eukaryota</taxon>
        <taxon>Metazoa</taxon>
        <taxon>Ecdysozoa</taxon>
        <taxon>Arthropoda</taxon>
        <taxon>Chelicerata</taxon>
        <taxon>Arachnida</taxon>
        <taxon>Araneae</taxon>
        <taxon>Araneomorphae</taxon>
        <taxon>Entelegynae</taxon>
        <taxon>Araneoidea</taxon>
        <taxon>Araneidae</taxon>
        <taxon>Araneus</taxon>
    </lineage>
</organism>
<evidence type="ECO:0000313" key="1">
    <source>
        <dbReference type="EMBL" id="GBN78753.1"/>
    </source>
</evidence>
<accession>A0A4Y2RSU3</accession>
<dbReference type="AlphaFoldDB" id="A0A4Y2RSU3"/>
<name>A0A4Y2RSU3_ARAVE</name>